<organism evidence="2 3">
    <name type="scientific">Portunus trituberculatus</name>
    <name type="common">Swimming crab</name>
    <name type="synonym">Neptunus trituberculatus</name>
    <dbReference type="NCBI Taxonomy" id="210409"/>
    <lineage>
        <taxon>Eukaryota</taxon>
        <taxon>Metazoa</taxon>
        <taxon>Ecdysozoa</taxon>
        <taxon>Arthropoda</taxon>
        <taxon>Crustacea</taxon>
        <taxon>Multicrustacea</taxon>
        <taxon>Malacostraca</taxon>
        <taxon>Eumalacostraca</taxon>
        <taxon>Eucarida</taxon>
        <taxon>Decapoda</taxon>
        <taxon>Pleocyemata</taxon>
        <taxon>Brachyura</taxon>
        <taxon>Eubrachyura</taxon>
        <taxon>Portunoidea</taxon>
        <taxon>Portunidae</taxon>
        <taxon>Portuninae</taxon>
        <taxon>Portunus</taxon>
    </lineage>
</organism>
<comment type="caution">
    <text evidence="2">The sequence shown here is derived from an EMBL/GenBank/DDBJ whole genome shotgun (WGS) entry which is preliminary data.</text>
</comment>
<dbReference type="Gene3D" id="1.20.5.340">
    <property type="match status" value="1"/>
</dbReference>
<evidence type="ECO:0000313" key="2">
    <source>
        <dbReference type="EMBL" id="MPD06279.1"/>
    </source>
</evidence>
<evidence type="ECO:0000256" key="1">
    <source>
        <dbReference type="SAM" id="Coils"/>
    </source>
</evidence>
<gene>
    <name evidence="2" type="primary">Prm_1</name>
    <name evidence="2" type="ORF">E2C01_102083</name>
</gene>
<keyword evidence="1" id="KW-0175">Coiled coil</keyword>
<reference evidence="2 3" key="1">
    <citation type="submission" date="2019-05" db="EMBL/GenBank/DDBJ databases">
        <title>Another draft genome of Portunus trituberculatus and its Hox gene families provides insights of decapod evolution.</title>
        <authorList>
            <person name="Jeong J.-H."/>
            <person name="Song I."/>
            <person name="Kim S."/>
            <person name="Choi T."/>
            <person name="Kim D."/>
            <person name="Ryu S."/>
            <person name="Kim W."/>
        </authorList>
    </citation>
    <scope>NUCLEOTIDE SEQUENCE [LARGE SCALE GENOMIC DNA]</scope>
    <source>
        <tissue evidence="2">Muscle</tissue>
    </source>
</reference>
<dbReference type="AlphaFoldDB" id="A0A5B7KLX7"/>
<dbReference type="EMBL" id="VSRR010150308">
    <property type="protein sequence ID" value="MPD06279.1"/>
    <property type="molecule type" value="Genomic_DNA"/>
</dbReference>
<dbReference type="Proteomes" id="UP000324222">
    <property type="component" value="Unassembled WGS sequence"/>
</dbReference>
<sequence>MNIKILELEEHITTLTQKVTGLEKQKSRLSQEIEILILDLEKANNNHREVKARLETVDREYKTLLVKYEELNMLYEQTSKDLKVRTAEYTKIVQEYEHIKEIHEKLSYDFKKLSGRWWWWCWWW</sequence>
<protein>
    <submittedName>
        <fullName evidence="2">Paramyosin, long form</fullName>
    </submittedName>
</protein>
<feature type="coiled-coil region" evidence="1">
    <location>
        <begin position="5"/>
        <end position="60"/>
    </location>
</feature>
<accession>A0A5B7KLX7</accession>
<name>A0A5B7KLX7_PORTR</name>
<keyword evidence="3" id="KW-1185">Reference proteome</keyword>
<evidence type="ECO:0000313" key="3">
    <source>
        <dbReference type="Proteomes" id="UP000324222"/>
    </source>
</evidence>
<dbReference type="OrthoDB" id="312459at2759"/>
<proteinExistence type="predicted"/>